<evidence type="ECO:0000256" key="8">
    <source>
        <dbReference type="SAM" id="MobiDB-lite"/>
    </source>
</evidence>
<organism evidence="13 14">
    <name type="scientific">Clupea harengus</name>
    <name type="common">Atlantic herring</name>
    <dbReference type="NCBI Taxonomy" id="7950"/>
    <lineage>
        <taxon>Eukaryota</taxon>
        <taxon>Metazoa</taxon>
        <taxon>Chordata</taxon>
        <taxon>Craniata</taxon>
        <taxon>Vertebrata</taxon>
        <taxon>Euteleostomi</taxon>
        <taxon>Actinopterygii</taxon>
        <taxon>Neopterygii</taxon>
        <taxon>Teleostei</taxon>
        <taxon>Clupei</taxon>
        <taxon>Clupeiformes</taxon>
        <taxon>Clupeoidei</taxon>
        <taxon>Clupeidae</taxon>
        <taxon>Clupea</taxon>
    </lineage>
</organism>
<evidence type="ECO:0000313" key="14">
    <source>
        <dbReference type="RefSeq" id="XP_031427964.1"/>
    </source>
</evidence>
<evidence type="ECO:0000256" key="4">
    <source>
        <dbReference type="ARBA" id="ARBA00022475"/>
    </source>
</evidence>
<dbReference type="GO" id="GO:0099072">
    <property type="term" value="P:regulation of postsynaptic membrane neurotransmitter receptor levels"/>
    <property type="evidence" value="ECO:0007669"/>
    <property type="project" value="TreeGrafter"/>
</dbReference>
<dbReference type="GO" id="GO:0097120">
    <property type="term" value="P:receptor localization to synapse"/>
    <property type="evidence" value="ECO:0007669"/>
    <property type="project" value="TreeGrafter"/>
</dbReference>
<feature type="domain" description="PDZ" evidence="11">
    <location>
        <begin position="582"/>
        <end position="663"/>
    </location>
</feature>
<evidence type="ECO:0000259" key="10">
    <source>
        <dbReference type="PROSITE" id="PS50052"/>
    </source>
</evidence>
<dbReference type="GO" id="GO:0007268">
    <property type="term" value="P:chemical synaptic transmission"/>
    <property type="evidence" value="ECO:0007669"/>
    <property type="project" value="InterPro"/>
</dbReference>
<feature type="domain" description="Guanylate kinase-like" evidence="10">
    <location>
        <begin position="839"/>
        <end position="1021"/>
    </location>
</feature>
<dbReference type="FunFam" id="2.30.42.10:FF:000001">
    <property type="entry name" value="Disks large homolog 1 isoform 2"/>
    <property type="match status" value="1"/>
</dbReference>
<dbReference type="CDD" id="cd06723">
    <property type="entry name" value="PDZ1_Dlg1-2-4-like"/>
    <property type="match status" value="1"/>
</dbReference>
<feature type="domain" description="SH3" evidence="9">
    <location>
        <begin position="713"/>
        <end position="783"/>
    </location>
</feature>
<dbReference type="InterPro" id="IPR001452">
    <property type="entry name" value="SH3_domain"/>
</dbReference>
<dbReference type="SMART" id="SM00228">
    <property type="entry name" value="PDZ"/>
    <property type="match status" value="3"/>
</dbReference>
<dbReference type="InterPro" id="IPR004172">
    <property type="entry name" value="L27_dom"/>
</dbReference>
<reference evidence="14" key="1">
    <citation type="submission" date="2025-08" db="UniProtKB">
        <authorList>
            <consortium name="RefSeq"/>
        </authorList>
    </citation>
    <scope>IDENTIFICATION</scope>
</reference>
<dbReference type="PROSITE" id="PS00856">
    <property type="entry name" value="GUANYLATE_KINASE_1"/>
    <property type="match status" value="1"/>
</dbReference>
<protein>
    <submittedName>
        <fullName evidence="14">Disks large homolog 2 isoform X5</fullName>
    </submittedName>
</protein>
<dbReference type="InterPro" id="IPR008145">
    <property type="entry name" value="GK/Ca_channel_bsu"/>
</dbReference>
<proteinExistence type="inferred from homology"/>
<dbReference type="Gene3D" id="2.30.42.10">
    <property type="match status" value="3"/>
</dbReference>
<dbReference type="Gene3D" id="3.40.50.300">
    <property type="entry name" value="P-loop containing nucleotide triphosphate hydrolases"/>
    <property type="match status" value="1"/>
</dbReference>
<feature type="domain" description="PDZ" evidence="11">
    <location>
        <begin position="259"/>
        <end position="346"/>
    </location>
</feature>
<dbReference type="Pfam" id="PF00595">
    <property type="entry name" value="PDZ"/>
    <property type="match status" value="3"/>
</dbReference>
<dbReference type="AlphaFoldDB" id="A0A6P8FNQ2"/>
<dbReference type="FunFam" id="3.30.63.10:FF:000001">
    <property type="entry name" value="Disks large homolog 1 isoform 2"/>
    <property type="match status" value="1"/>
</dbReference>
<dbReference type="PROSITE" id="PS50106">
    <property type="entry name" value="PDZ"/>
    <property type="match status" value="3"/>
</dbReference>
<dbReference type="SUPFAM" id="SSF101288">
    <property type="entry name" value="L27 domain"/>
    <property type="match status" value="1"/>
</dbReference>
<evidence type="ECO:0000256" key="3">
    <source>
        <dbReference type="ARBA" id="ARBA00022443"/>
    </source>
</evidence>
<evidence type="ECO:0000256" key="1">
    <source>
        <dbReference type="ARBA" id="ARBA00004202"/>
    </source>
</evidence>
<dbReference type="GO" id="GO:0043005">
    <property type="term" value="C:neuron projection"/>
    <property type="evidence" value="ECO:0007669"/>
    <property type="project" value="InterPro"/>
</dbReference>
<sequence>MPVRKRDTTRAIGLLEDYCSRLRKPEEQPLKTAILRVMDIFKSSLFQALLDIQEFYEVTLLNSHKSCEQKLEEVNHMAEKWESPGSPAVVLHHSQPSQEQTESSSTDFNERARTEDSTVTVTATATENRPAAVQGSPHVAQPSACMNPALMSAPWYRYQDEDSPPQEHGFPRLTNEVRAPELVHVSEKNLSEIENVHGYVSHSHISPLKPALVTRYDLTYPGVTAANYLASPAPIIVNTDTLESVPYVNGTEIEYEFEEITLERGNSGLGFSIAGGTDNPHIGDDPGIFITKIIGGGAAAEDGRLRVNDCILRVNDADVSEVSHSKAVEALKVAGSIVRLYVRRRRPMLETVVEIKLIKGPKGLGFSIAGGVGNQHIPGDNSIYVTKIIDGGAAQKDGRLQVGDRLLMVNNYTLEEVTHEEAVAILKNTSDVVYLKVGKPTSVYLSDPYGPPDITHSFSPAMENHISSPGNNSTMEYKSSMPPISPGRYSPLPKHLLGDEDINRLDGFSFLRNASIDDGEGHRFESQHFQLRPPEPVYSTVNKLCERAPSPRLYSPLEQPTPFPHYHLGLLPDAEITREPRKMVLHKGSTGLGFNIVGGEDGEGIFVSFILAGGPADLSGELRRGDQILSVNGIDLRGATHEQAAAALKGAGQTVTIIAQYRPEELASCSPRRAPPHPAPEYGRFEAKIHDLREQMMNHSMSSGSGSLRTNQKRSLYVRALFDYEKAKDSGLPSQGLSFRYGDILHVINASDDEWWQARRATPDGDSEEMGVIPSRRRVERKERARLKTVKFNAKPGSIDSKGDIPGLGDDGYGTKTLRSQEDLILSYEPVMRQEINYARPIIILGPMKDRVNDDLISEFPEKFGSCVPPNSSGQLDTTRPKRDYEVDGRDYHFMTSREQMEKDIQEHKFIEAGQYNDNLYGTSVQSVRYVAERGKHCILDVSGNAIKRLQVAQLYPIAIFIKPRSLESLMEVNKRLTEEQAKKTFDRALKLEQEFGEFFTALVQGETLEDIYTQCKMVIEEQSGPYIWIPSKEKL</sequence>
<dbReference type="InterPro" id="IPR020590">
    <property type="entry name" value="Guanylate_kinase_CS"/>
</dbReference>
<evidence type="ECO:0000259" key="9">
    <source>
        <dbReference type="PROSITE" id="PS50002"/>
    </source>
</evidence>
<dbReference type="GO" id="GO:0045197">
    <property type="term" value="P:establishment or maintenance of epithelial cell apical/basal polarity"/>
    <property type="evidence" value="ECO:0007669"/>
    <property type="project" value="TreeGrafter"/>
</dbReference>
<feature type="compositionally biased region" description="Low complexity" evidence="8">
    <location>
        <begin position="94"/>
        <end position="106"/>
    </location>
</feature>
<dbReference type="FunFam" id="2.30.42.10:FF:000002">
    <property type="entry name" value="Disks large homolog 4 isoform 2"/>
    <property type="match status" value="1"/>
</dbReference>
<dbReference type="RefSeq" id="XP_031427964.1">
    <property type="nucleotide sequence ID" value="XM_031572104.2"/>
</dbReference>
<evidence type="ECO:0000313" key="13">
    <source>
        <dbReference type="Proteomes" id="UP000515152"/>
    </source>
</evidence>
<dbReference type="GO" id="GO:0031594">
    <property type="term" value="C:neuromuscular junction"/>
    <property type="evidence" value="ECO:0007669"/>
    <property type="project" value="InterPro"/>
</dbReference>
<gene>
    <name evidence="14" type="primary">dlg2</name>
</gene>
<comment type="similarity">
    <text evidence="2">Belongs to the MAGUK family.</text>
</comment>
<dbReference type="GO" id="GO:0016323">
    <property type="term" value="C:basolateral plasma membrane"/>
    <property type="evidence" value="ECO:0007669"/>
    <property type="project" value="TreeGrafter"/>
</dbReference>
<dbReference type="FunFam" id="2.30.42.10:FF:000091">
    <property type="entry name" value="disks large homolog 1 isoform X8"/>
    <property type="match status" value="1"/>
</dbReference>
<dbReference type="SMART" id="SM00326">
    <property type="entry name" value="SH3"/>
    <property type="match status" value="1"/>
</dbReference>
<dbReference type="Pfam" id="PF10600">
    <property type="entry name" value="PDZ_assoc"/>
    <property type="match status" value="1"/>
</dbReference>
<dbReference type="InterPro" id="IPR019583">
    <property type="entry name" value="DLG1-4_PDZ_assoc"/>
</dbReference>
<feature type="domain" description="L27" evidence="12">
    <location>
        <begin position="4"/>
        <end position="64"/>
    </location>
</feature>
<dbReference type="Pfam" id="PF00625">
    <property type="entry name" value="Guanylate_kin"/>
    <property type="match status" value="1"/>
</dbReference>
<dbReference type="InterPro" id="IPR036034">
    <property type="entry name" value="PDZ_sf"/>
</dbReference>
<dbReference type="InterPro" id="IPR036892">
    <property type="entry name" value="L27_dom_sf"/>
</dbReference>
<keyword evidence="5" id="KW-0677">Repeat</keyword>
<dbReference type="GO" id="GO:0035255">
    <property type="term" value="F:ionotropic glutamate receptor binding"/>
    <property type="evidence" value="ECO:0007669"/>
    <property type="project" value="TreeGrafter"/>
</dbReference>
<evidence type="ECO:0000256" key="7">
    <source>
        <dbReference type="PROSITE-ProRule" id="PRU00192"/>
    </source>
</evidence>
<evidence type="ECO:0000256" key="5">
    <source>
        <dbReference type="ARBA" id="ARBA00022737"/>
    </source>
</evidence>
<dbReference type="Pfam" id="PF09058">
    <property type="entry name" value="L27_1"/>
    <property type="match status" value="1"/>
</dbReference>
<keyword evidence="6" id="KW-0472">Membrane</keyword>
<dbReference type="SMART" id="SM00072">
    <property type="entry name" value="GuKc"/>
    <property type="match status" value="1"/>
</dbReference>
<feature type="region of interest" description="Disordered" evidence="8">
    <location>
        <begin position="83"/>
        <end position="119"/>
    </location>
</feature>
<dbReference type="GO" id="GO:0098839">
    <property type="term" value="C:postsynaptic density membrane"/>
    <property type="evidence" value="ECO:0007669"/>
    <property type="project" value="TreeGrafter"/>
</dbReference>
<dbReference type="SMART" id="SM01277">
    <property type="entry name" value="MAGUK_N_PEST"/>
    <property type="match status" value="1"/>
</dbReference>
<dbReference type="InterPro" id="IPR050614">
    <property type="entry name" value="Synaptic_Scaffolding_LAP-MAGUK"/>
</dbReference>
<dbReference type="InterPro" id="IPR027417">
    <property type="entry name" value="P-loop_NTPase"/>
</dbReference>
<dbReference type="Pfam" id="PF10608">
    <property type="entry name" value="MAGUK_N_PEST"/>
    <property type="match status" value="1"/>
</dbReference>
<dbReference type="PROSITE" id="PS51022">
    <property type="entry name" value="L27"/>
    <property type="match status" value="1"/>
</dbReference>
<dbReference type="CDD" id="cd06724">
    <property type="entry name" value="PDZ2_Dlg1-2-4-like"/>
    <property type="match status" value="1"/>
</dbReference>
<dbReference type="PANTHER" id="PTHR23119:SF6">
    <property type="entry name" value="DISKS LARGE HOMOLOG 2"/>
    <property type="match status" value="1"/>
</dbReference>
<dbReference type="FunFam" id="2.30.30.40:FF:000027">
    <property type="entry name" value="Disks large homolog 3 isoform 1"/>
    <property type="match status" value="1"/>
</dbReference>
<evidence type="ECO:0000256" key="2">
    <source>
        <dbReference type="ARBA" id="ARBA00007014"/>
    </source>
</evidence>
<dbReference type="GO" id="GO:0098609">
    <property type="term" value="P:cell-cell adhesion"/>
    <property type="evidence" value="ECO:0007669"/>
    <property type="project" value="TreeGrafter"/>
</dbReference>
<dbReference type="Gene3D" id="3.30.63.10">
    <property type="entry name" value="Guanylate Kinase phosphate binding domain"/>
    <property type="match status" value="1"/>
</dbReference>
<dbReference type="Gene3D" id="1.10.287.470">
    <property type="entry name" value="Helix hairpin bin"/>
    <property type="match status" value="1"/>
</dbReference>
<dbReference type="SUPFAM" id="SSF50156">
    <property type="entry name" value="PDZ domain-like"/>
    <property type="match status" value="3"/>
</dbReference>
<dbReference type="InterPro" id="IPR016313">
    <property type="entry name" value="DLG1-like"/>
</dbReference>
<dbReference type="GO" id="GO:0043113">
    <property type="term" value="P:receptor clustering"/>
    <property type="evidence" value="ECO:0007669"/>
    <property type="project" value="TreeGrafter"/>
</dbReference>
<dbReference type="PROSITE" id="PS50052">
    <property type="entry name" value="GUANYLATE_KINASE_2"/>
    <property type="match status" value="1"/>
</dbReference>
<dbReference type="InterPro" id="IPR001478">
    <property type="entry name" value="PDZ"/>
</dbReference>
<dbReference type="PROSITE" id="PS50002">
    <property type="entry name" value="SH3"/>
    <property type="match status" value="1"/>
</dbReference>
<evidence type="ECO:0000256" key="6">
    <source>
        <dbReference type="ARBA" id="ARBA00023136"/>
    </source>
</evidence>
<dbReference type="Proteomes" id="UP000515152">
    <property type="component" value="Chromosome 8"/>
</dbReference>
<dbReference type="FunFam" id="3.40.50.300:FF:001402">
    <property type="entry name" value="Discs, large homolog 3 (Drosophila)"/>
    <property type="match status" value="1"/>
</dbReference>
<evidence type="ECO:0000259" key="12">
    <source>
        <dbReference type="PROSITE" id="PS51022"/>
    </source>
</evidence>
<evidence type="ECO:0000259" key="11">
    <source>
        <dbReference type="PROSITE" id="PS50106"/>
    </source>
</evidence>
<keyword evidence="4" id="KW-1003">Cell membrane</keyword>
<dbReference type="GeneID" id="105900405"/>
<feature type="domain" description="PDZ" evidence="11">
    <location>
        <begin position="354"/>
        <end position="441"/>
    </location>
</feature>
<accession>A0A6P8FNQ2</accession>
<dbReference type="InterPro" id="IPR036028">
    <property type="entry name" value="SH3-like_dom_sf"/>
</dbReference>
<dbReference type="SUPFAM" id="SSF52540">
    <property type="entry name" value="P-loop containing nucleoside triphosphate hydrolases"/>
    <property type="match status" value="1"/>
</dbReference>
<dbReference type="InterPro" id="IPR019590">
    <property type="entry name" value="DLG1_PEST_dom"/>
</dbReference>
<dbReference type="InterPro" id="IPR008144">
    <property type="entry name" value="Guanylate_kin-like_dom"/>
</dbReference>
<dbReference type="SMART" id="SM00569">
    <property type="entry name" value="L27"/>
    <property type="match status" value="1"/>
</dbReference>
<dbReference type="CDD" id="cd06795">
    <property type="entry name" value="PDZ3_Dlg1-2-4-like"/>
    <property type="match status" value="1"/>
</dbReference>
<name>A0A6P8FNQ2_CLUHA</name>
<dbReference type="SUPFAM" id="SSF50044">
    <property type="entry name" value="SH3-domain"/>
    <property type="match status" value="1"/>
</dbReference>
<dbReference type="PIRSF" id="PIRSF001741">
    <property type="entry name" value="MAGUK_DLGH"/>
    <property type="match status" value="1"/>
</dbReference>
<dbReference type="CTD" id="1740"/>
<dbReference type="Gene3D" id="2.30.30.40">
    <property type="entry name" value="SH3 Domains"/>
    <property type="match status" value="1"/>
</dbReference>
<comment type="subcellular location">
    <subcellularLocation>
        <location evidence="1">Cell membrane</location>
        <topology evidence="1">Peripheral membrane protein</topology>
    </subcellularLocation>
</comment>
<keyword evidence="13" id="KW-1185">Reference proteome</keyword>
<keyword evidence="3 7" id="KW-0728">SH3 domain</keyword>
<dbReference type="PANTHER" id="PTHR23119">
    <property type="entry name" value="DISCS LARGE"/>
    <property type="match status" value="1"/>
</dbReference>
<dbReference type="InterPro" id="IPR015143">
    <property type="entry name" value="L27_1"/>
</dbReference>
<dbReference type="GO" id="GO:0019901">
    <property type="term" value="F:protein kinase binding"/>
    <property type="evidence" value="ECO:0007669"/>
    <property type="project" value="TreeGrafter"/>
</dbReference>
<dbReference type="Pfam" id="PF00018">
    <property type="entry name" value="SH3_1"/>
    <property type="match status" value="1"/>
</dbReference>